<feature type="DNA-binding region" description="HMG box" evidence="3">
    <location>
        <begin position="14"/>
        <end position="82"/>
    </location>
</feature>
<sequence length="315" mass="37144">MTKINTCNTEQSAIPRPLNCFLMYRLEKQKEIVAKCAGANHRDISKIIAKWWREASEVEKRPFRERARIAKIEHRKLYPDYKYTPKKKTAPKRVYIRKNKKEQFTSREKENNKFMEMIYDDVNALESVKQTKLAANDKPKKVAKRTSRVTKKQVIDTITAEESVYKKYEEAKEFDQDFYRPSCRYSVTTPEFGSQATSPFTECYSDSDFSSPQIGYSPYETTMSYTASPTEAISPYSVLDTPYINDFNAFPTMPYFDQIDYFHFEHSANNNHKVNQEFSWTEYPDFCSTQQYQNTINMYSESEQLQYINPALLHM</sequence>
<keyword evidence="6" id="KW-1185">Reference proteome</keyword>
<evidence type="ECO:0000256" key="2">
    <source>
        <dbReference type="ARBA" id="ARBA00023163"/>
    </source>
</evidence>
<dbReference type="SUPFAM" id="SSF47095">
    <property type="entry name" value="HMG-box"/>
    <property type="match status" value="1"/>
</dbReference>
<dbReference type="Pfam" id="PF00505">
    <property type="entry name" value="HMG_box"/>
    <property type="match status" value="1"/>
</dbReference>
<dbReference type="PANTHER" id="PTHR10270">
    <property type="entry name" value="SOX TRANSCRIPTION FACTOR"/>
    <property type="match status" value="1"/>
</dbReference>
<comment type="caution">
    <text evidence="5">The sequence shown here is derived from an EMBL/GenBank/DDBJ whole genome shotgun (WGS) entry which is preliminary data.</text>
</comment>
<organism evidence="5 6">
    <name type="scientific">Helicostylum pulchrum</name>
    <dbReference type="NCBI Taxonomy" id="562976"/>
    <lineage>
        <taxon>Eukaryota</taxon>
        <taxon>Fungi</taxon>
        <taxon>Fungi incertae sedis</taxon>
        <taxon>Mucoromycota</taxon>
        <taxon>Mucoromycotina</taxon>
        <taxon>Mucoromycetes</taxon>
        <taxon>Mucorales</taxon>
        <taxon>Mucorineae</taxon>
        <taxon>Mucoraceae</taxon>
        <taxon>Helicostylum</taxon>
    </lineage>
</organism>
<accession>A0ABP9Y982</accession>
<dbReference type="Proteomes" id="UP001476247">
    <property type="component" value="Unassembled WGS sequence"/>
</dbReference>
<reference evidence="5 6" key="1">
    <citation type="submission" date="2024-04" db="EMBL/GenBank/DDBJ databases">
        <title>genome sequences of Mucor flavus KT1a and Helicostylum pulchrum KT1b strains isolation_sourced from the surface of a dry-aged beef.</title>
        <authorList>
            <person name="Toyotome T."/>
            <person name="Hosono M."/>
            <person name="Torimaru M."/>
            <person name="Fukuda K."/>
            <person name="Mikami N."/>
        </authorList>
    </citation>
    <scope>NUCLEOTIDE SEQUENCE [LARGE SCALE GENOMIC DNA]</scope>
    <source>
        <strain evidence="5 6">KT1b</strain>
    </source>
</reference>
<dbReference type="SMART" id="SM00398">
    <property type="entry name" value="HMG"/>
    <property type="match status" value="1"/>
</dbReference>
<feature type="domain" description="HMG box" evidence="4">
    <location>
        <begin position="14"/>
        <end position="82"/>
    </location>
</feature>
<protein>
    <recommendedName>
        <fullName evidence="4">HMG box domain-containing protein</fullName>
    </recommendedName>
</protein>
<dbReference type="Gene3D" id="1.10.30.10">
    <property type="entry name" value="High mobility group box domain"/>
    <property type="match status" value="1"/>
</dbReference>
<dbReference type="EMBL" id="BAABUJ010000029">
    <property type="protein sequence ID" value="GAA5803529.1"/>
    <property type="molecule type" value="Genomic_DNA"/>
</dbReference>
<keyword evidence="1 3" id="KW-0238">DNA-binding</keyword>
<evidence type="ECO:0000259" key="4">
    <source>
        <dbReference type="PROSITE" id="PS50118"/>
    </source>
</evidence>
<dbReference type="PROSITE" id="PS50118">
    <property type="entry name" value="HMG_BOX_2"/>
    <property type="match status" value="1"/>
</dbReference>
<keyword evidence="3" id="KW-0539">Nucleus</keyword>
<dbReference type="PANTHER" id="PTHR10270:SF161">
    <property type="entry name" value="SEX-DETERMINING REGION Y PROTEIN"/>
    <property type="match status" value="1"/>
</dbReference>
<evidence type="ECO:0000313" key="5">
    <source>
        <dbReference type="EMBL" id="GAA5803529.1"/>
    </source>
</evidence>
<evidence type="ECO:0000256" key="1">
    <source>
        <dbReference type="ARBA" id="ARBA00023125"/>
    </source>
</evidence>
<dbReference type="InterPro" id="IPR009071">
    <property type="entry name" value="HMG_box_dom"/>
</dbReference>
<evidence type="ECO:0000313" key="6">
    <source>
        <dbReference type="Proteomes" id="UP001476247"/>
    </source>
</evidence>
<dbReference type="CDD" id="cd01389">
    <property type="entry name" value="HMG-box_ROX1-like"/>
    <property type="match status" value="1"/>
</dbReference>
<keyword evidence="2" id="KW-0804">Transcription</keyword>
<name>A0ABP9Y982_9FUNG</name>
<proteinExistence type="predicted"/>
<dbReference type="InterPro" id="IPR050140">
    <property type="entry name" value="SRY-related_HMG-box_TF-like"/>
</dbReference>
<evidence type="ECO:0000256" key="3">
    <source>
        <dbReference type="PROSITE-ProRule" id="PRU00267"/>
    </source>
</evidence>
<gene>
    <name evidence="5" type="ORF">HPULCUR_009011</name>
</gene>
<dbReference type="InterPro" id="IPR036910">
    <property type="entry name" value="HMG_box_dom_sf"/>
</dbReference>